<dbReference type="GO" id="GO:0003677">
    <property type="term" value="F:DNA binding"/>
    <property type="evidence" value="ECO:0007669"/>
    <property type="project" value="UniProtKB-KW"/>
</dbReference>
<keyword evidence="4" id="KW-0233">DNA recombination</keyword>
<evidence type="ECO:0000259" key="5">
    <source>
        <dbReference type="PROSITE" id="PS51898"/>
    </source>
</evidence>
<name>A0A4Q9VTA8_9HYPH</name>
<evidence type="ECO:0000313" key="7">
    <source>
        <dbReference type="Proteomes" id="UP000292781"/>
    </source>
</evidence>
<evidence type="ECO:0000313" key="6">
    <source>
        <dbReference type="EMBL" id="TBW38799.1"/>
    </source>
</evidence>
<dbReference type="PANTHER" id="PTHR30349">
    <property type="entry name" value="PHAGE INTEGRASE-RELATED"/>
    <property type="match status" value="1"/>
</dbReference>
<dbReference type="InterPro" id="IPR050090">
    <property type="entry name" value="Tyrosine_recombinase_XerCD"/>
</dbReference>
<dbReference type="PROSITE" id="PS51898">
    <property type="entry name" value="TYR_RECOMBINASE"/>
    <property type="match status" value="1"/>
</dbReference>
<dbReference type="GO" id="GO:0006310">
    <property type="term" value="P:DNA recombination"/>
    <property type="evidence" value="ECO:0007669"/>
    <property type="project" value="UniProtKB-KW"/>
</dbReference>
<dbReference type="OrthoDB" id="7873969at2"/>
<organism evidence="6 7">
    <name type="scientific">Siculibacillus lacustris</name>
    <dbReference type="NCBI Taxonomy" id="1549641"/>
    <lineage>
        <taxon>Bacteria</taxon>
        <taxon>Pseudomonadati</taxon>
        <taxon>Pseudomonadota</taxon>
        <taxon>Alphaproteobacteria</taxon>
        <taxon>Hyphomicrobiales</taxon>
        <taxon>Ancalomicrobiaceae</taxon>
        <taxon>Siculibacillus</taxon>
    </lineage>
</organism>
<dbReference type="RefSeq" id="WP_131308431.1">
    <property type="nucleotide sequence ID" value="NZ_SJFN01000010.1"/>
</dbReference>
<dbReference type="InterPro" id="IPR010998">
    <property type="entry name" value="Integrase_recombinase_N"/>
</dbReference>
<keyword evidence="7" id="KW-1185">Reference proteome</keyword>
<gene>
    <name evidence="6" type="ORF">EYW49_08915</name>
</gene>
<reference evidence="6 7" key="1">
    <citation type="submission" date="2019-02" db="EMBL/GenBank/DDBJ databases">
        <title>Siculibacillus lacustris gen. nov., sp. nov., a new rosette-forming bacterium isolated from a freshwater crater lake (Lake St. Ana, Romania).</title>
        <authorList>
            <person name="Felfoldi T."/>
            <person name="Marton Z."/>
            <person name="Szabo A."/>
            <person name="Mentes A."/>
            <person name="Boka K."/>
            <person name="Marialigeti K."/>
            <person name="Mathe I."/>
            <person name="Koncz M."/>
            <person name="Schumann P."/>
            <person name="Toth E."/>
        </authorList>
    </citation>
    <scope>NUCLEOTIDE SEQUENCE [LARGE SCALE GENOMIC DNA]</scope>
    <source>
        <strain evidence="6 7">SA-279</strain>
    </source>
</reference>
<dbReference type="InterPro" id="IPR013762">
    <property type="entry name" value="Integrase-like_cat_sf"/>
</dbReference>
<dbReference type="Gene3D" id="1.10.150.130">
    <property type="match status" value="1"/>
</dbReference>
<dbReference type="PANTHER" id="PTHR30349:SF41">
    <property type="entry name" value="INTEGRASE_RECOMBINASE PROTEIN MJ0367-RELATED"/>
    <property type="match status" value="1"/>
</dbReference>
<evidence type="ECO:0000256" key="4">
    <source>
        <dbReference type="ARBA" id="ARBA00023172"/>
    </source>
</evidence>
<comment type="similarity">
    <text evidence="1">Belongs to the 'phage' integrase family.</text>
</comment>
<dbReference type="Pfam" id="PF00589">
    <property type="entry name" value="Phage_integrase"/>
    <property type="match status" value="1"/>
</dbReference>
<dbReference type="AlphaFoldDB" id="A0A4Q9VTA8"/>
<feature type="domain" description="Tyr recombinase" evidence="5">
    <location>
        <begin position="171"/>
        <end position="347"/>
    </location>
</feature>
<dbReference type="SUPFAM" id="SSF56349">
    <property type="entry name" value="DNA breaking-rejoining enzymes"/>
    <property type="match status" value="1"/>
</dbReference>
<keyword evidence="2" id="KW-0229">DNA integration</keyword>
<accession>A0A4Q9VTA8</accession>
<protein>
    <submittedName>
        <fullName evidence="6">Integrase</fullName>
    </submittedName>
</protein>
<dbReference type="InterPro" id="IPR011010">
    <property type="entry name" value="DNA_brk_join_enz"/>
</dbReference>
<proteinExistence type="inferred from homology"/>
<sequence length="364" mass="40830">MATHPDYPFISSFRDRHGRERWRFRRAGKTISMVGAPGEAAFEVAYRAAIEGRKIEKAEVRRLPAAAPPRSLRAAWRILTTGTIEWKSLGAVSKANQTAIAERFFTTPIYEGAKEVYGDMGIDELERRHVKAILARWAATPHAAAHILRLIRKLVTIALDEEWISVDPTHRLRYRPEYEGWRAWTAEERIAYEARWPIGSTPRLVYALALYSGQRRGDLVALRWADINRDEITLVQHKTGKALCLTIHPDLATVLQAAPRSGETILVTQYGQPFSDKALGMRMQDWTKAAGIGAGATLHGLRKTLGKLLAESGATTRELMDVLGHDDIAHAELYSREAEQKLMARNGMAKLGRAKRPQLVKGQK</sequence>
<evidence type="ECO:0000256" key="1">
    <source>
        <dbReference type="ARBA" id="ARBA00008857"/>
    </source>
</evidence>
<dbReference type="InterPro" id="IPR002104">
    <property type="entry name" value="Integrase_catalytic"/>
</dbReference>
<dbReference type="Gene3D" id="1.10.443.10">
    <property type="entry name" value="Intergrase catalytic core"/>
    <property type="match status" value="1"/>
</dbReference>
<evidence type="ECO:0000256" key="2">
    <source>
        <dbReference type="ARBA" id="ARBA00022908"/>
    </source>
</evidence>
<comment type="caution">
    <text evidence="6">The sequence shown here is derived from an EMBL/GenBank/DDBJ whole genome shotgun (WGS) entry which is preliminary data.</text>
</comment>
<dbReference type="Proteomes" id="UP000292781">
    <property type="component" value="Unassembled WGS sequence"/>
</dbReference>
<evidence type="ECO:0000256" key="3">
    <source>
        <dbReference type="ARBA" id="ARBA00023125"/>
    </source>
</evidence>
<dbReference type="EMBL" id="SJFN01000010">
    <property type="protein sequence ID" value="TBW38799.1"/>
    <property type="molecule type" value="Genomic_DNA"/>
</dbReference>
<dbReference type="GO" id="GO:0015074">
    <property type="term" value="P:DNA integration"/>
    <property type="evidence" value="ECO:0007669"/>
    <property type="project" value="UniProtKB-KW"/>
</dbReference>
<keyword evidence="3" id="KW-0238">DNA-binding</keyword>